<reference evidence="2" key="1">
    <citation type="journal article" date="2009" name="Environ. Microbiol.">
        <title>Dynamics of genome evolution in facultative symbionts of aphids.</title>
        <authorList>
            <person name="Degnan P.H."/>
            <person name="Leonardo T.E."/>
            <person name="Cass B.N."/>
            <person name="Hurwitz B."/>
            <person name="Stern D."/>
            <person name="Gibbs R.A."/>
            <person name="Richards S."/>
            <person name="Moran N.A."/>
        </authorList>
    </citation>
    <scope>NUCLEOTIDE SEQUENCE [LARGE SCALE GENOMIC DNA]</scope>
    <source>
        <strain evidence="2">LSR1</strain>
    </source>
</reference>
<organism evidence="2 3">
    <name type="scientific">Candidatus Regiella insecticola LSR1</name>
    <dbReference type="NCBI Taxonomy" id="663321"/>
    <lineage>
        <taxon>Bacteria</taxon>
        <taxon>Pseudomonadati</taxon>
        <taxon>Pseudomonadota</taxon>
        <taxon>Gammaproteobacteria</taxon>
        <taxon>Enterobacterales</taxon>
        <taxon>Enterobacteriaceae</taxon>
        <taxon>aphid secondary symbionts</taxon>
        <taxon>Candidatus Regiella</taxon>
    </lineage>
</organism>
<dbReference type="Proteomes" id="UP000005726">
    <property type="component" value="Unassembled WGS sequence"/>
</dbReference>
<protein>
    <submittedName>
        <fullName evidence="2">Uncharacterized protein</fullName>
    </submittedName>
</protein>
<accession>E0WS64</accession>
<keyword evidence="3" id="KW-1185">Reference proteome</keyword>
<keyword evidence="1" id="KW-0732">Signal</keyword>
<dbReference type="EMBL" id="GL379590">
    <property type="protein sequence ID" value="EFL92198.1"/>
    <property type="molecule type" value="Genomic_DNA"/>
</dbReference>
<sequence>MKLFHKIISCIMLVSTAAMATEETQFVNPCRFPTPTTEAPLYSLIGINESNNNYHVEDNKTQIQYSVEVKKTRPRPFLLIGTYLCNSNDQALARALTTNFNLSWVKGDHNARILRNTSINLPVEEVSPGDYKLVIRVLDTQHKEKIDIFPVTLSSN</sequence>
<dbReference type="RefSeq" id="WP_006704603.1">
    <property type="nucleotide sequence ID" value="NZ_CAWLGB010000002.1"/>
</dbReference>
<feature type="chain" id="PRO_5003142656" evidence="1">
    <location>
        <begin position="21"/>
        <end position="156"/>
    </location>
</feature>
<feature type="signal peptide" evidence="1">
    <location>
        <begin position="1"/>
        <end position="20"/>
    </location>
</feature>
<gene>
    <name evidence="2" type="ORF">REG_0793</name>
</gene>
<evidence type="ECO:0000313" key="3">
    <source>
        <dbReference type="Proteomes" id="UP000005726"/>
    </source>
</evidence>
<proteinExistence type="predicted"/>
<evidence type="ECO:0000313" key="2">
    <source>
        <dbReference type="EMBL" id="EFL92198.1"/>
    </source>
</evidence>
<name>E0WS64_9ENTR</name>
<dbReference type="HOGENOM" id="CLU_1683381_0_0_6"/>
<evidence type="ECO:0000256" key="1">
    <source>
        <dbReference type="SAM" id="SignalP"/>
    </source>
</evidence>
<dbReference type="AlphaFoldDB" id="E0WS64"/>